<dbReference type="PROSITE" id="PS00880">
    <property type="entry name" value="ACB_1"/>
    <property type="match status" value="1"/>
</dbReference>
<dbReference type="InterPro" id="IPR014352">
    <property type="entry name" value="FERM/acyl-CoA-bd_prot_sf"/>
</dbReference>
<dbReference type="FunFam" id="1.20.80.10:FF:000010">
    <property type="entry name" value="Acyl-CoA-binding domain-containing protein 5"/>
    <property type="match status" value="1"/>
</dbReference>
<organism evidence="6">
    <name type="scientific">Triatoma infestans</name>
    <name type="common">Assassin bug</name>
    <dbReference type="NCBI Taxonomy" id="30076"/>
    <lineage>
        <taxon>Eukaryota</taxon>
        <taxon>Metazoa</taxon>
        <taxon>Ecdysozoa</taxon>
        <taxon>Arthropoda</taxon>
        <taxon>Hexapoda</taxon>
        <taxon>Insecta</taxon>
        <taxon>Pterygota</taxon>
        <taxon>Neoptera</taxon>
        <taxon>Paraneoptera</taxon>
        <taxon>Hemiptera</taxon>
        <taxon>Heteroptera</taxon>
        <taxon>Panheteroptera</taxon>
        <taxon>Cimicomorpha</taxon>
        <taxon>Reduviidae</taxon>
        <taxon>Triatominae</taxon>
        <taxon>Triatoma</taxon>
    </lineage>
</organism>
<dbReference type="GO" id="GO:0019915">
    <property type="term" value="P:lipid storage"/>
    <property type="evidence" value="ECO:0007669"/>
    <property type="project" value="UniProtKB-ARBA"/>
</dbReference>
<keyword evidence="4" id="KW-0472">Membrane</keyword>
<feature type="domain" description="ACB" evidence="5">
    <location>
        <begin position="3"/>
        <end position="92"/>
    </location>
</feature>
<dbReference type="InterPro" id="IPR035984">
    <property type="entry name" value="Acyl-CoA-binding_sf"/>
</dbReference>
<reference evidence="6" key="1">
    <citation type="journal article" date="2014" name="PLoS Negl. Trop. Dis.">
        <title>An updated insight into the Sialotranscriptome of Triatoma infestans: developmental stage and geographic variations.</title>
        <authorList>
            <person name="Schwarz A."/>
            <person name="Medrano-Mercado N."/>
            <person name="Schaub G.A."/>
            <person name="Struchiner C.J."/>
            <person name="Bargues M.D."/>
            <person name="Levy M.Z."/>
            <person name="Ribeiro J.M."/>
        </authorList>
    </citation>
    <scope>NUCLEOTIDE SEQUENCE</scope>
    <source>
        <strain evidence="6">Chile</strain>
        <tissue evidence="6">Salivary glands</tissue>
    </source>
</reference>
<keyword evidence="2" id="KW-0175">Coiled coil</keyword>
<dbReference type="Gene3D" id="1.20.80.10">
    <property type="match status" value="1"/>
</dbReference>
<protein>
    <submittedName>
        <fullName evidence="6">Putative acyl-coa-binding protein 3</fullName>
    </submittedName>
</protein>
<feature type="region of interest" description="Disordered" evidence="3">
    <location>
        <begin position="124"/>
        <end position="166"/>
    </location>
</feature>
<dbReference type="GO" id="GO:0006631">
    <property type="term" value="P:fatty acid metabolic process"/>
    <property type="evidence" value="ECO:0007669"/>
    <property type="project" value="TreeGrafter"/>
</dbReference>
<dbReference type="GO" id="GO:0005737">
    <property type="term" value="C:cytoplasm"/>
    <property type="evidence" value="ECO:0007669"/>
    <property type="project" value="TreeGrafter"/>
</dbReference>
<evidence type="ECO:0000259" key="5">
    <source>
        <dbReference type="PROSITE" id="PS51228"/>
    </source>
</evidence>
<dbReference type="GO" id="GO:0000062">
    <property type="term" value="F:fatty-acyl-CoA binding"/>
    <property type="evidence" value="ECO:0007669"/>
    <property type="project" value="InterPro"/>
</dbReference>
<proteinExistence type="evidence at transcript level"/>
<dbReference type="Pfam" id="PF00887">
    <property type="entry name" value="ACBP"/>
    <property type="match status" value="1"/>
</dbReference>
<dbReference type="AlphaFoldDB" id="A0A023F980"/>
<keyword evidence="4" id="KW-1133">Transmembrane helix</keyword>
<feature type="transmembrane region" description="Helical" evidence="4">
    <location>
        <begin position="267"/>
        <end position="285"/>
    </location>
</feature>
<evidence type="ECO:0000256" key="4">
    <source>
        <dbReference type="SAM" id="Phobius"/>
    </source>
</evidence>
<dbReference type="PANTHER" id="PTHR23310:SF77">
    <property type="entry name" value="LD25952P"/>
    <property type="match status" value="1"/>
</dbReference>
<evidence type="ECO:0000256" key="3">
    <source>
        <dbReference type="SAM" id="MobiDB-lite"/>
    </source>
</evidence>
<dbReference type="PANTHER" id="PTHR23310">
    <property type="entry name" value="ACYL-COA-BINDING PROTEIN, ACBP"/>
    <property type="match status" value="1"/>
</dbReference>
<dbReference type="InterPro" id="IPR000582">
    <property type="entry name" value="Acyl-CoA-binding_protein"/>
</dbReference>
<keyword evidence="4" id="KW-0812">Transmembrane</keyword>
<evidence type="ECO:0000256" key="1">
    <source>
        <dbReference type="ARBA" id="ARBA00023121"/>
    </source>
</evidence>
<sequence>MSCEEKFNAAVSVIRNLPKNGSYQPSNELMLRFYGYYKQATEGIAKGPRPPFWDVIRRAKWDAWAKLGDMSKEEAMVRYVEELNKIVETMALTDKVADFLTSLDSFSGTVEDLEMCIGPALEKVRSQPGSPLSNSPLGSRDTSPIRSRLSPVPLSHQADQEDDEDDFLDSVEQAETLEKSSIKEKRKDAQPLANRLLQVPDNKLPNGYTTDNWKIHHDSVNEVLQRAIESLRRDLTSLSDRTHVLEENQKKIYKRSKYFFGNMSGQTIAFIVIWPIFIHFVLNWLRNRRNRIIKS</sequence>
<name>A0A023F980_TRIIF</name>
<keyword evidence="1" id="KW-0446">Lipid-binding</keyword>
<dbReference type="EMBL" id="GBBI01001158">
    <property type="protein sequence ID" value="JAC17554.1"/>
    <property type="molecule type" value="mRNA"/>
</dbReference>
<dbReference type="InterPro" id="IPR022408">
    <property type="entry name" value="Acyl-CoA-binding_prot_CS"/>
</dbReference>
<evidence type="ECO:0000256" key="2">
    <source>
        <dbReference type="SAM" id="Coils"/>
    </source>
</evidence>
<dbReference type="PRINTS" id="PR00689">
    <property type="entry name" value="ACOABINDINGP"/>
</dbReference>
<feature type="compositionally biased region" description="Low complexity" evidence="3">
    <location>
        <begin position="126"/>
        <end position="139"/>
    </location>
</feature>
<accession>A0A023F980</accession>
<evidence type="ECO:0000313" key="6">
    <source>
        <dbReference type="EMBL" id="JAC17554.1"/>
    </source>
</evidence>
<dbReference type="PROSITE" id="PS51228">
    <property type="entry name" value="ACB_2"/>
    <property type="match status" value="1"/>
</dbReference>
<dbReference type="SUPFAM" id="SSF47027">
    <property type="entry name" value="Acyl-CoA binding protein"/>
    <property type="match status" value="1"/>
</dbReference>
<feature type="coiled-coil region" evidence="2">
    <location>
        <begin position="221"/>
        <end position="248"/>
    </location>
</feature>